<organism evidence="1 2">
    <name type="scientific">Ameca splendens</name>
    <dbReference type="NCBI Taxonomy" id="208324"/>
    <lineage>
        <taxon>Eukaryota</taxon>
        <taxon>Metazoa</taxon>
        <taxon>Chordata</taxon>
        <taxon>Craniata</taxon>
        <taxon>Vertebrata</taxon>
        <taxon>Euteleostomi</taxon>
        <taxon>Actinopterygii</taxon>
        <taxon>Neopterygii</taxon>
        <taxon>Teleostei</taxon>
        <taxon>Neoteleostei</taxon>
        <taxon>Acanthomorphata</taxon>
        <taxon>Ovalentaria</taxon>
        <taxon>Atherinomorphae</taxon>
        <taxon>Cyprinodontiformes</taxon>
        <taxon>Goodeidae</taxon>
        <taxon>Ameca</taxon>
    </lineage>
</organism>
<reference evidence="1 2" key="1">
    <citation type="submission" date="2021-06" db="EMBL/GenBank/DDBJ databases">
        <authorList>
            <person name="Palmer J.M."/>
        </authorList>
    </citation>
    <scope>NUCLEOTIDE SEQUENCE [LARGE SCALE GENOMIC DNA]</scope>
    <source>
        <strain evidence="1 2">AS_MEX2019</strain>
        <tissue evidence="1">Muscle</tissue>
    </source>
</reference>
<accession>A0ABV0YRS6</accession>
<sequence length="97" mass="11255">MGTSLWKLFRHVPLNQARAECGPNPTIFSRLICLRVRPIYWPWHVNFKHLTLYSRWRQRTVTGDVTGISHQASSSEQYKRSLLCVLRCLSVNLTAVS</sequence>
<comment type="caution">
    <text evidence="1">The sequence shown here is derived from an EMBL/GenBank/DDBJ whole genome shotgun (WGS) entry which is preliminary data.</text>
</comment>
<dbReference type="Proteomes" id="UP001469553">
    <property type="component" value="Unassembled WGS sequence"/>
</dbReference>
<name>A0ABV0YRS6_9TELE</name>
<proteinExistence type="predicted"/>
<gene>
    <name evidence="1" type="ORF">AMECASPLE_021148</name>
</gene>
<dbReference type="EMBL" id="JAHRIP010039428">
    <property type="protein sequence ID" value="MEQ2296073.1"/>
    <property type="molecule type" value="Genomic_DNA"/>
</dbReference>
<evidence type="ECO:0000313" key="1">
    <source>
        <dbReference type="EMBL" id="MEQ2296073.1"/>
    </source>
</evidence>
<keyword evidence="2" id="KW-1185">Reference proteome</keyword>
<evidence type="ECO:0000313" key="2">
    <source>
        <dbReference type="Proteomes" id="UP001469553"/>
    </source>
</evidence>
<protein>
    <submittedName>
        <fullName evidence="1">Uncharacterized protein</fullName>
    </submittedName>
</protein>